<dbReference type="EMBL" id="SZYD01000014">
    <property type="protein sequence ID" value="KAD4179323.1"/>
    <property type="molecule type" value="Genomic_DNA"/>
</dbReference>
<dbReference type="AlphaFoldDB" id="A0A5N6MY08"/>
<proteinExistence type="predicted"/>
<evidence type="ECO:0000313" key="1">
    <source>
        <dbReference type="EMBL" id="KAD4179323.1"/>
    </source>
</evidence>
<accession>A0A5N6MY08</accession>
<protein>
    <submittedName>
        <fullName evidence="1">Uncharacterized protein</fullName>
    </submittedName>
</protein>
<reference evidence="1 2" key="1">
    <citation type="submission" date="2019-05" db="EMBL/GenBank/DDBJ databases">
        <title>Mikania micrantha, genome provides insights into the molecular mechanism of rapid growth.</title>
        <authorList>
            <person name="Liu B."/>
        </authorList>
    </citation>
    <scope>NUCLEOTIDE SEQUENCE [LARGE SCALE GENOMIC DNA]</scope>
    <source>
        <strain evidence="1">NLD-2019</strain>
        <tissue evidence="1">Leaf</tissue>
    </source>
</reference>
<gene>
    <name evidence="1" type="ORF">E3N88_27914</name>
</gene>
<keyword evidence="2" id="KW-1185">Reference proteome</keyword>
<evidence type="ECO:0000313" key="2">
    <source>
        <dbReference type="Proteomes" id="UP000326396"/>
    </source>
</evidence>
<sequence length="126" mass="14654">MEDYRRRDSSSPPVIADLSVTQRCEYSKIRLHPIENSEKTTWTNEKHDMYLDHLESSFVEQLHQSALKNHPRCAGKQSFVTKMLDSSNAMNLCTQYKNNFFNEIGSSTEQIFERHGESLGYFEGDN</sequence>
<name>A0A5N6MY08_9ASTR</name>
<comment type="caution">
    <text evidence="1">The sequence shown here is derived from an EMBL/GenBank/DDBJ whole genome shotgun (WGS) entry which is preliminary data.</text>
</comment>
<dbReference type="Proteomes" id="UP000326396">
    <property type="component" value="Linkage Group LG4"/>
</dbReference>
<organism evidence="1 2">
    <name type="scientific">Mikania micrantha</name>
    <name type="common">bitter vine</name>
    <dbReference type="NCBI Taxonomy" id="192012"/>
    <lineage>
        <taxon>Eukaryota</taxon>
        <taxon>Viridiplantae</taxon>
        <taxon>Streptophyta</taxon>
        <taxon>Embryophyta</taxon>
        <taxon>Tracheophyta</taxon>
        <taxon>Spermatophyta</taxon>
        <taxon>Magnoliopsida</taxon>
        <taxon>eudicotyledons</taxon>
        <taxon>Gunneridae</taxon>
        <taxon>Pentapetalae</taxon>
        <taxon>asterids</taxon>
        <taxon>campanulids</taxon>
        <taxon>Asterales</taxon>
        <taxon>Asteraceae</taxon>
        <taxon>Asteroideae</taxon>
        <taxon>Heliantheae alliance</taxon>
        <taxon>Eupatorieae</taxon>
        <taxon>Mikania</taxon>
    </lineage>
</organism>
<dbReference type="OrthoDB" id="1104553at2759"/>